<accession>A0A0A9BRA9</accession>
<name>A0A0A9BRA9_ARUDO</name>
<sequence>MKIQVITIAASSSMKLFCTNKLETQSRIFRSWYSMSSSGHSFPKRAGVGLYSYFRSSFSWCILE</sequence>
<evidence type="ECO:0000313" key="1">
    <source>
        <dbReference type="EMBL" id="JAD66539.1"/>
    </source>
</evidence>
<dbReference type="AlphaFoldDB" id="A0A0A9BRA9"/>
<dbReference type="EMBL" id="GBRH01231356">
    <property type="protein sequence ID" value="JAD66539.1"/>
    <property type="molecule type" value="Transcribed_RNA"/>
</dbReference>
<reference evidence="1" key="2">
    <citation type="journal article" date="2015" name="Data Brief">
        <title>Shoot transcriptome of the giant reed, Arundo donax.</title>
        <authorList>
            <person name="Barrero R.A."/>
            <person name="Guerrero F.D."/>
            <person name="Moolhuijzen P."/>
            <person name="Goolsby J.A."/>
            <person name="Tidwell J."/>
            <person name="Bellgard S.E."/>
            <person name="Bellgard M.I."/>
        </authorList>
    </citation>
    <scope>NUCLEOTIDE SEQUENCE</scope>
    <source>
        <tissue evidence="1">Shoot tissue taken approximately 20 cm above the soil surface</tissue>
    </source>
</reference>
<reference evidence="1" key="1">
    <citation type="submission" date="2014-09" db="EMBL/GenBank/DDBJ databases">
        <authorList>
            <person name="Magalhaes I.L.F."/>
            <person name="Oliveira U."/>
            <person name="Santos F.R."/>
            <person name="Vidigal T.H.D.A."/>
            <person name="Brescovit A.D."/>
            <person name="Santos A.J."/>
        </authorList>
    </citation>
    <scope>NUCLEOTIDE SEQUENCE</scope>
    <source>
        <tissue evidence="1">Shoot tissue taken approximately 20 cm above the soil surface</tissue>
    </source>
</reference>
<protein>
    <submittedName>
        <fullName evidence="1">Uncharacterized protein</fullName>
    </submittedName>
</protein>
<organism evidence="1">
    <name type="scientific">Arundo donax</name>
    <name type="common">Giant reed</name>
    <name type="synonym">Donax arundinaceus</name>
    <dbReference type="NCBI Taxonomy" id="35708"/>
    <lineage>
        <taxon>Eukaryota</taxon>
        <taxon>Viridiplantae</taxon>
        <taxon>Streptophyta</taxon>
        <taxon>Embryophyta</taxon>
        <taxon>Tracheophyta</taxon>
        <taxon>Spermatophyta</taxon>
        <taxon>Magnoliopsida</taxon>
        <taxon>Liliopsida</taxon>
        <taxon>Poales</taxon>
        <taxon>Poaceae</taxon>
        <taxon>PACMAD clade</taxon>
        <taxon>Arundinoideae</taxon>
        <taxon>Arundineae</taxon>
        <taxon>Arundo</taxon>
    </lineage>
</organism>
<proteinExistence type="predicted"/>